<dbReference type="PANTHER" id="PTHR42993:SF1">
    <property type="entry name" value="MAOC-LIKE DEHYDRATASE DOMAIN-CONTAINING PROTEIN"/>
    <property type="match status" value="1"/>
</dbReference>
<dbReference type="HOGENOM" id="CLU_108911_1_0_5"/>
<name>Q2IV58_RHOP2</name>
<dbReference type="eggNOG" id="COG2030">
    <property type="taxonomic scope" value="Bacteria"/>
</dbReference>
<reference evidence="2 3" key="1">
    <citation type="submission" date="2006-01" db="EMBL/GenBank/DDBJ databases">
        <title>Complete sequence of Rhodopseudomonas palustris HaA2.</title>
        <authorList>
            <consortium name="US DOE Joint Genome Institute"/>
            <person name="Copeland A."/>
            <person name="Lucas S."/>
            <person name="Lapidus A."/>
            <person name="Barry K."/>
            <person name="Detter J.C."/>
            <person name="Glavina T."/>
            <person name="Hammon N."/>
            <person name="Israni S."/>
            <person name="Pitluck S."/>
            <person name="Chain P."/>
            <person name="Malfatti S."/>
            <person name="Shin M."/>
            <person name="Vergez L."/>
            <person name="Schmutz J."/>
            <person name="Larimer F."/>
            <person name="Land M."/>
            <person name="Hauser L."/>
            <person name="Pelletier D.A."/>
            <person name="Kyrpides N."/>
            <person name="Anderson I."/>
            <person name="Oda Y."/>
            <person name="Harwood C.S."/>
            <person name="Richardson P."/>
        </authorList>
    </citation>
    <scope>NUCLEOTIDE SEQUENCE [LARGE SCALE GENOMIC DNA]</scope>
    <source>
        <strain evidence="2 3">HaA2</strain>
    </source>
</reference>
<dbReference type="InterPro" id="IPR002539">
    <property type="entry name" value="MaoC-like_dom"/>
</dbReference>
<evidence type="ECO:0000259" key="1">
    <source>
        <dbReference type="Pfam" id="PF01575"/>
    </source>
</evidence>
<organism evidence="2 3">
    <name type="scientific">Rhodopseudomonas palustris (strain HaA2)</name>
    <dbReference type="NCBI Taxonomy" id="316058"/>
    <lineage>
        <taxon>Bacteria</taxon>
        <taxon>Pseudomonadati</taxon>
        <taxon>Pseudomonadota</taxon>
        <taxon>Alphaproteobacteria</taxon>
        <taxon>Hyphomicrobiales</taxon>
        <taxon>Nitrobacteraceae</taxon>
        <taxon>Rhodopseudomonas</taxon>
    </lineage>
</organism>
<protein>
    <submittedName>
        <fullName evidence="2">MaoC-like dehydratase</fullName>
    </submittedName>
</protein>
<dbReference type="CDD" id="cd03450">
    <property type="entry name" value="NodN"/>
    <property type="match status" value="1"/>
</dbReference>
<dbReference type="AlphaFoldDB" id="Q2IV58"/>
<dbReference type="Pfam" id="PF01575">
    <property type="entry name" value="MaoC_dehydratas"/>
    <property type="match status" value="1"/>
</dbReference>
<dbReference type="InterPro" id="IPR039375">
    <property type="entry name" value="NodN-like"/>
</dbReference>
<sequence>MWNAAQNNEDLMGAEIERDAYMKLVGTEIGVSEWHLIDQKRIDAFADATEDWQFIHVDPARAARETPFGTTIAHGFLTASMLSVFSYEALPKIKGATMGVNYGFDRLRFISPVKAGSRVRGRFMLSEATLRKPNELLSRTSVNIEIEGEKRSALVADWLGLIYFEQ</sequence>
<dbReference type="PANTHER" id="PTHR42993">
    <property type="entry name" value="MAOC-LIKE DEHYDRATASE DOMAIN-CONTAINING PROTEIN"/>
    <property type="match status" value="1"/>
</dbReference>
<evidence type="ECO:0000313" key="2">
    <source>
        <dbReference type="EMBL" id="ABD07902.1"/>
    </source>
</evidence>
<feature type="domain" description="MaoC-like" evidence="1">
    <location>
        <begin position="25"/>
        <end position="132"/>
    </location>
</feature>
<dbReference type="SUPFAM" id="SSF54637">
    <property type="entry name" value="Thioesterase/thiol ester dehydrase-isomerase"/>
    <property type="match status" value="1"/>
</dbReference>
<dbReference type="Gene3D" id="3.10.129.10">
    <property type="entry name" value="Hotdog Thioesterase"/>
    <property type="match status" value="1"/>
</dbReference>
<gene>
    <name evidence="2" type="ordered locus">RPB_3206</name>
</gene>
<dbReference type="KEGG" id="rpb:RPB_3206"/>
<proteinExistence type="predicted"/>
<accession>Q2IV58</accession>
<dbReference type="Proteomes" id="UP000008809">
    <property type="component" value="Chromosome"/>
</dbReference>
<evidence type="ECO:0000313" key="3">
    <source>
        <dbReference type="Proteomes" id="UP000008809"/>
    </source>
</evidence>
<keyword evidence="3" id="KW-1185">Reference proteome</keyword>
<dbReference type="InterPro" id="IPR029069">
    <property type="entry name" value="HotDog_dom_sf"/>
</dbReference>
<dbReference type="EMBL" id="CP000250">
    <property type="protein sequence ID" value="ABD07902.1"/>
    <property type="molecule type" value="Genomic_DNA"/>
</dbReference>
<dbReference type="STRING" id="316058.RPB_3206"/>